<dbReference type="RefSeq" id="WP_078716645.1">
    <property type="nucleotide sequence ID" value="NZ_FUYC01000003.1"/>
</dbReference>
<evidence type="ECO:0000313" key="1">
    <source>
        <dbReference type="EMBL" id="SKA77990.1"/>
    </source>
</evidence>
<dbReference type="STRING" id="1121449.SAMN02745704_01072"/>
<protein>
    <submittedName>
        <fullName evidence="1">Uncharacterized protein</fullName>
    </submittedName>
</protein>
<accession>A0A1T4WKX0</accession>
<dbReference type="OrthoDB" id="5470667at2"/>
<gene>
    <name evidence="1" type="ORF">SAMN02745704_01072</name>
</gene>
<dbReference type="AlphaFoldDB" id="A0A1T4WKX0"/>
<keyword evidence="2" id="KW-1185">Reference proteome</keyword>
<dbReference type="Proteomes" id="UP000190027">
    <property type="component" value="Unassembled WGS sequence"/>
</dbReference>
<organism evidence="1 2">
    <name type="scientific">Paucidesulfovibrio gracilis DSM 16080</name>
    <dbReference type="NCBI Taxonomy" id="1121449"/>
    <lineage>
        <taxon>Bacteria</taxon>
        <taxon>Pseudomonadati</taxon>
        <taxon>Thermodesulfobacteriota</taxon>
        <taxon>Desulfovibrionia</taxon>
        <taxon>Desulfovibrionales</taxon>
        <taxon>Desulfovibrionaceae</taxon>
        <taxon>Paucidesulfovibrio</taxon>
    </lineage>
</organism>
<sequence>MILTREHIQLLKHVQAYSNVKRYHGMLPEREALAYDSKMLDHLKECGLLEEGTILTSCGSNPRGYRLAKNARKELNSLGIDFADRAWEKVRNDDEVTLDQLDKEHIDLLRDIYHLSKVTRFCGVAPKDMLRDYNNTVLYMLYDMGYVYHIKLKGKNVRHGDGYVLSDKAQRLLLQYGLEA</sequence>
<proteinExistence type="predicted"/>
<evidence type="ECO:0000313" key="2">
    <source>
        <dbReference type="Proteomes" id="UP000190027"/>
    </source>
</evidence>
<name>A0A1T4WKX0_9BACT</name>
<reference evidence="1 2" key="1">
    <citation type="submission" date="2017-02" db="EMBL/GenBank/DDBJ databases">
        <authorList>
            <person name="Peterson S.W."/>
        </authorList>
    </citation>
    <scope>NUCLEOTIDE SEQUENCE [LARGE SCALE GENOMIC DNA]</scope>
    <source>
        <strain evidence="1 2">DSM 16080</strain>
    </source>
</reference>
<dbReference type="EMBL" id="FUYC01000003">
    <property type="protein sequence ID" value="SKA77990.1"/>
    <property type="molecule type" value="Genomic_DNA"/>
</dbReference>